<dbReference type="PANTHER" id="PTHR46471:SF2">
    <property type="entry name" value="CHITIN DEACETYLASE-RELATED"/>
    <property type="match status" value="1"/>
</dbReference>
<feature type="signal peptide" evidence="10">
    <location>
        <begin position="1"/>
        <end position="20"/>
    </location>
</feature>
<feature type="disulfide bond" evidence="8">
    <location>
        <begin position="89"/>
        <end position="101"/>
    </location>
</feature>
<feature type="region of interest" description="Disordered" evidence="9">
    <location>
        <begin position="45"/>
        <end position="73"/>
    </location>
</feature>
<dbReference type="OMA" id="ASGCQKD"/>
<feature type="region of interest" description="Disordered" evidence="9">
    <location>
        <begin position="536"/>
        <end position="577"/>
    </location>
</feature>
<evidence type="ECO:0000259" key="11">
    <source>
        <dbReference type="PROSITE" id="PS50941"/>
    </source>
</evidence>
<dbReference type="PANTHER" id="PTHR46471">
    <property type="entry name" value="CHITIN DEACETYLASE"/>
    <property type="match status" value="1"/>
</dbReference>
<dbReference type="InterPro" id="IPR001002">
    <property type="entry name" value="Chitin-bd_1"/>
</dbReference>
<reference evidence="13" key="1">
    <citation type="submission" date="2016-03" db="EMBL/GenBank/DDBJ databases">
        <title>Draft genome sequence of Rosellinia necatrix.</title>
        <authorList>
            <person name="Kanematsu S."/>
        </authorList>
    </citation>
    <scope>NUCLEOTIDE SEQUENCE [LARGE SCALE GENOMIC DNA]</scope>
    <source>
        <strain evidence="13">W97</strain>
    </source>
</reference>
<dbReference type="SMART" id="SM00270">
    <property type="entry name" value="ChtBD1"/>
    <property type="match status" value="3"/>
</dbReference>
<dbReference type="Pfam" id="PF01522">
    <property type="entry name" value="Polysacc_deac_1"/>
    <property type="match status" value="1"/>
</dbReference>
<dbReference type="EMBL" id="DF977482">
    <property type="protein sequence ID" value="GAP89322.1"/>
    <property type="molecule type" value="Genomic_DNA"/>
</dbReference>
<feature type="domain" description="Chitin-binding type-1" evidence="11">
    <location>
        <begin position="79"/>
        <end position="123"/>
    </location>
</feature>
<name>A0A1W2TLY5_ROSNE</name>
<feature type="disulfide bond" evidence="8">
    <location>
        <begin position="94"/>
        <end position="108"/>
    </location>
</feature>
<comment type="cofactor">
    <cofactor evidence="1">
        <name>Co(2+)</name>
        <dbReference type="ChEBI" id="CHEBI:48828"/>
    </cofactor>
</comment>
<evidence type="ECO:0000256" key="10">
    <source>
        <dbReference type="SAM" id="SignalP"/>
    </source>
</evidence>
<dbReference type="PROSITE" id="PS50941">
    <property type="entry name" value="CHIT_BIND_I_2"/>
    <property type="match status" value="3"/>
</dbReference>
<keyword evidence="6" id="KW-0119">Carbohydrate metabolism</keyword>
<dbReference type="Gene3D" id="3.30.60.10">
    <property type="entry name" value="Endochitinase-like"/>
    <property type="match status" value="2"/>
</dbReference>
<dbReference type="CDD" id="cd11618">
    <property type="entry name" value="ChtBD1_1"/>
    <property type="match status" value="2"/>
</dbReference>
<protein>
    <submittedName>
        <fullName evidence="13">Putative polysaccharide deacetylase</fullName>
    </submittedName>
</protein>
<keyword evidence="7" id="KW-0170">Cobalt</keyword>
<feature type="compositionally biased region" description="Polar residues" evidence="9">
    <location>
        <begin position="471"/>
        <end position="481"/>
    </location>
</feature>
<keyword evidence="2 8" id="KW-0147">Chitin-binding</keyword>
<feature type="compositionally biased region" description="Low complexity" evidence="9">
    <location>
        <begin position="538"/>
        <end position="576"/>
    </location>
</feature>
<feature type="disulfide bond" evidence="8">
    <location>
        <begin position="410"/>
        <end position="425"/>
    </location>
</feature>
<dbReference type="Proteomes" id="UP000054516">
    <property type="component" value="Unassembled WGS sequence"/>
</dbReference>
<keyword evidence="8" id="KW-1015">Disulfide bond</keyword>
<keyword evidence="3" id="KW-0479">Metal-binding</keyword>
<dbReference type="STRING" id="77044.A0A1W2TLY5"/>
<evidence type="ECO:0000256" key="7">
    <source>
        <dbReference type="ARBA" id="ARBA00023285"/>
    </source>
</evidence>
<feature type="compositionally biased region" description="Pro residues" evidence="9">
    <location>
        <begin position="458"/>
        <end position="469"/>
    </location>
</feature>
<evidence type="ECO:0000256" key="8">
    <source>
        <dbReference type="PROSITE-ProRule" id="PRU00261"/>
    </source>
</evidence>
<comment type="caution">
    <text evidence="8">Lacks conserved residue(s) required for the propagation of feature annotation.</text>
</comment>
<feature type="disulfide bond" evidence="8">
    <location>
        <begin position="492"/>
        <end position="507"/>
    </location>
</feature>
<dbReference type="AlphaFoldDB" id="A0A1W2TLY5"/>
<evidence type="ECO:0000256" key="4">
    <source>
        <dbReference type="ARBA" id="ARBA00022729"/>
    </source>
</evidence>
<evidence type="ECO:0000256" key="6">
    <source>
        <dbReference type="ARBA" id="ARBA00023277"/>
    </source>
</evidence>
<keyword evidence="5" id="KW-0378">Hydrolase</keyword>
<gene>
    <name evidence="13" type="ORF">SAMD00023353_3700590</name>
</gene>
<evidence type="ECO:0000256" key="2">
    <source>
        <dbReference type="ARBA" id="ARBA00022669"/>
    </source>
</evidence>
<dbReference type="PROSITE" id="PS51677">
    <property type="entry name" value="NODB"/>
    <property type="match status" value="1"/>
</dbReference>
<feature type="domain" description="NodB homology" evidence="12">
    <location>
        <begin position="157"/>
        <end position="353"/>
    </location>
</feature>
<dbReference type="Gene3D" id="3.20.20.370">
    <property type="entry name" value="Glycoside hydrolase/deacetylase"/>
    <property type="match status" value="1"/>
</dbReference>
<accession>A0A1W2TLY5</accession>
<dbReference type="SUPFAM" id="SSF57016">
    <property type="entry name" value="Plant lectins/antimicrobial peptides"/>
    <property type="match status" value="2"/>
</dbReference>
<dbReference type="GO" id="GO:0008061">
    <property type="term" value="F:chitin binding"/>
    <property type="evidence" value="ECO:0007669"/>
    <property type="project" value="UniProtKB-UniRule"/>
</dbReference>
<dbReference type="OrthoDB" id="407355at2759"/>
<dbReference type="InterPro" id="IPR002509">
    <property type="entry name" value="NODB_dom"/>
</dbReference>
<dbReference type="InterPro" id="IPR011330">
    <property type="entry name" value="Glyco_hydro/deAcase_b/a-brl"/>
</dbReference>
<sequence length="631" mass="67534">MRLLSAVSLALCASQTIAHADPEGPRGVPKLVGARKFLRDFKGEKRWEQSTRSAPMDRERREAGGLKERGQVEERQNTNGRCGARYGSCATGYCCSYEGYCGQEAESCAAPDCQINYGSGCDGNQKPSGVDTSTIARPKVGNVAYGGVGIYDCVNDGDIALTFDDGPWDYTNDLLTKLAQYQAKATFFITGNNLHKGQINDRSTPWPTVIQRMAAEGHQIASHTWSHENYSQLTTAQFQNQIYWNEIALNDILGYFPTYMRPPYSICPTNTCGAQLATLGYHVVYFDLDTEGYLHDSPTEIQISKNIWDNTVPGTNPCRTSFLQIEHDIHNQTVYTLTDYILDSLFKSGYRSVTVGQCLGDAPENWYRAGSKPVPSYTFTPRAATGTWPCLTSTGPTPTSTLKVSIDGDCGPGITCQGSRYGNCCSVNGFCGASIEYCGTNCNPQYGSCSIGDDPLPSDMPLPNGPDDPIPSTTTSGPAPTNTLQVSIDGSCGNGYTCDGSEFGNCCSQYGFCGSNDDYCLVGCQPAFGSGCKGTGGTTTSTTTTTTRATSTSTRTTTTTTRTTTRTTTASPTSTTKPVTKDGKCGPQYGTTCTGSLFGTCCNGLTNRCGILCLIGNCVPGYGSCPFGKKE</sequence>
<dbReference type="GO" id="GO:0046872">
    <property type="term" value="F:metal ion binding"/>
    <property type="evidence" value="ECO:0007669"/>
    <property type="project" value="UniProtKB-KW"/>
</dbReference>
<feature type="chain" id="PRO_5010740031" evidence="10">
    <location>
        <begin position="21"/>
        <end position="631"/>
    </location>
</feature>
<proteinExistence type="predicted"/>
<evidence type="ECO:0000313" key="13">
    <source>
        <dbReference type="EMBL" id="GAP89322.1"/>
    </source>
</evidence>
<dbReference type="GO" id="GO:0016810">
    <property type="term" value="F:hydrolase activity, acting on carbon-nitrogen (but not peptide) bonds"/>
    <property type="evidence" value="ECO:0007669"/>
    <property type="project" value="InterPro"/>
</dbReference>
<feature type="disulfide bond" evidence="8">
    <location>
        <begin position="424"/>
        <end position="438"/>
    </location>
</feature>
<keyword evidence="14" id="KW-1185">Reference proteome</keyword>
<feature type="disulfide bond" evidence="8">
    <location>
        <begin position="506"/>
        <end position="520"/>
    </location>
</feature>
<evidence type="ECO:0000256" key="3">
    <source>
        <dbReference type="ARBA" id="ARBA00022723"/>
    </source>
</evidence>
<evidence type="ECO:0000256" key="1">
    <source>
        <dbReference type="ARBA" id="ARBA00001941"/>
    </source>
</evidence>
<dbReference type="InterPro" id="IPR036861">
    <property type="entry name" value="Endochitinase-like_sf"/>
</dbReference>
<feature type="domain" description="Chitin-binding type-1" evidence="11">
    <location>
        <begin position="489"/>
        <end position="534"/>
    </location>
</feature>
<evidence type="ECO:0000256" key="9">
    <source>
        <dbReference type="SAM" id="MobiDB-lite"/>
    </source>
</evidence>
<dbReference type="CDD" id="cd10951">
    <property type="entry name" value="CE4_ClCDA_like"/>
    <property type="match status" value="1"/>
</dbReference>
<organism evidence="13">
    <name type="scientific">Rosellinia necatrix</name>
    <name type="common">White root-rot fungus</name>
    <dbReference type="NCBI Taxonomy" id="77044"/>
    <lineage>
        <taxon>Eukaryota</taxon>
        <taxon>Fungi</taxon>
        <taxon>Dikarya</taxon>
        <taxon>Ascomycota</taxon>
        <taxon>Pezizomycotina</taxon>
        <taxon>Sordariomycetes</taxon>
        <taxon>Xylariomycetidae</taxon>
        <taxon>Xylariales</taxon>
        <taxon>Xylariaceae</taxon>
        <taxon>Rosellinia</taxon>
    </lineage>
</organism>
<keyword evidence="4 10" id="KW-0732">Signal</keyword>
<feature type="domain" description="Chitin-binding type-1" evidence="11">
    <location>
        <begin position="407"/>
        <end position="451"/>
    </location>
</feature>
<evidence type="ECO:0000256" key="5">
    <source>
        <dbReference type="ARBA" id="ARBA00022801"/>
    </source>
</evidence>
<dbReference type="GO" id="GO:0005975">
    <property type="term" value="P:carbohydrate metabolic process"/>
    <property type="evidence" value="ECO:0007669"/>
    <property type="project" value="InterPro"/>
</dbReference>
<evidence type="ECO:0000313" key="14">
    <source>
        <dbReference type="Proteomes" id="UP000054516"/>
    </source>
</evidence>
<feature type="region of interest" description="Disordered" evidence="9">
    <location>
        <begin position="457"/>
        <end position="481"/>
    </location>
</feature>
<dbReference type="SUPFAM" id="SSF88713">
    <property type="entry name" value="Glycoside hydrolase/deacetylase"/>
    <property type="match status" value="1"/>
</dbReference>
<evidence type="ECO:0000259" key="12">
    <source>
        <dbReference type="PROSITE" id="PS51677"/>
    </source>
</evidence>